<dbReference type="Proteomes" id="UP001519311">
    <property type="component" value="Unassembled WGS sequence"/>
</dbReference>
<proteinExistence type="predicted"/>
<evidence type="ECO:0000313" key="1">
    <source>
        <dbReference type="EMBL" id="MBP2361562.1"/>
    </source>
</evidence>
<gene>
    <name evidence="1" type="ORF">JOF59_003962</name>
</gene>
<keyword evidence="2" id="KW-1185">Reference proteome</keyword>
<sequence>MPYDIGDELGEGQLRRVRHVEQAPAGEVEPQDAPQMAGGVLPQRELGTVGRALGVTGPGIGYVIHVTRVQCADYSRLRPETNATRR</sequence>
<organism evidence="1 2">
    <name type="scientific">Streptomyces clavifer</name>
    <dbReference type="NCBI Taxonomy" id="68188"/>
    <lineage>
        <taxon>Bacteria</taxon>
        <taxon>Bacillati</taxon>
        <taxon>Actinomycetota</taxon>
        <taxon>Actinomycetes</taxon>
        <taxon>Kitasatosporales</taxon>
        <taxon>Streptomycetaceae</taxon>
        <taxon>Streptomyces</taxon>
    </lineage>
</organism>
<evidence type="ECO:0000313" key="2">
    <source>
        <dbReference type="Proteomes" id="UP001519311"/>
    </source>
</evidence>
<accession>A0ABS4VCI3</accession>
<reference evidence="1 2" key="1">
    <citation type="submission" date="2021-03" db="EMBL/GenBank/DDBJ databases">
        <title>Sequencing the genomes of 1000 actinobacteria strains.</title>
        <authorList>
            <person name="Klenk H.-P."/>
        </authorList>
    </citation>
    <scope>NUCLEOTIDE SEQUENCE [LARGE SCALE GENOMIC DNA]</scope>
    <source>
        <strain evidence="1 2">DSM 40843</strain>
    </source>
</reference>
<protein>
    <submittedName>
        <fullName evidence="1">Uncharacterized protein</fullName>
    </submittedName>
</protein>
<comment type="caution">
    <text evidence="1">The sequence shown here is derived from an EMBL/GenBank/DDBJ whole genome shotgun (WGS) entry which is preliminary data.</text>
</comment>
<dbReference type="EMBL" id="JAGINS010000001">
    <property type="protein sequence ID" value="MBP2361562.1"/>
    <property type="molecule type" value="Genomic_DNA"/>
</dbReference>
<name>A0ABS4VCI3_9ACTN</name>